<sequence length="266" mass="29911">MASTDAASAKATVKPEKFIFSHPPPEEETVEETVDVKPKPSIDLSTVKVSPSDLFKIRRPPPGPSGAVEQLDTDPTGGEDGKLGAAIGKILYQLFESYQDWANNQGFFVSSLLDQTMDEEEVWSNRYSVMIFANPNAEFFFVNHTYINIDNTAWFGILDRCYTMVVFEAGWFVRYGSGGWINWGFSWYGNEADNGQRVAITYTGYNYKGGACGPWDILNKDGATNHDIGQLRPMVMESSSKSWDNTRWIASRWGERNEHWGTGTPW</sequence>
<evidence type="ECO:0000256" key="1">
    <source>
        <dbReference type="SAM" id="MobiDB-lite"/>
    </source>
</evidence>
<gene>
    <name evidence="2" type="ORF">TWF718_009548</name>
</gene>
<proteinExistence type="predicted"/>
<comment type="caution">
    <text evidence="2">The sequence shown here is derived from an EMBL/GenBank/DDBJ whole genome shotgun (WGS) entry which is preliminary data.</text>
</comment>
<organism evidence="2 3">
    <name type="scientific">Orbilia javanica</name>
    <dbReference type="NCBI Taxonomy" id="47235"/>
    <lineage>
        <taxon>Eukaryota</taxon>
        <taxon>Fungi</taxon>
        <taxon>Dikarya</taxon>
        <taxon>Ascomycota</taxon>
        <taxon>Pezizomycotina</taxon>
        <taxon>Orbiliomycetes</taxon>
        <taxon>Orbiliales</taxon>
        <taxon>Orbiliaceae</taxon>
        <taxon>Orbilia</taxon>
    </lineage>
</organism>
<accession>A0AAN8MTW9</accession>
<name>A0AAN8MTW9_9PEZI</name>
<reference evidence="2 3" key="1">
    <citation type="submission" date="2019-10" db="EMBL/GenBank/DDBJ databases">
        <authorList>
            <person name="Palmer J.M."/>
        </authorList>
    </citation>
    <scope>NUCLEOTIDE SEQUENCE [LARGE SCALE GENOMIC DNA]</scope>
    <source>
        <strain evidence="2 3">TWF718</strain>
    </source>
</reference>
<feature type="region of interest" description="Disordered" evidence="1">
    <location>
        <begin position="1"/>
        <end position="37"/>
    </location>
</feature>
<feature type="region of interest" description="Disordered" evidence="1">
    <location>
        <begin position="55"/>
        <end position="78"/>
    </location>
</feature>
<evidence type="ECO:0000313" key="3">
    <source>
        <dbReference type="Proteomes" id="UP001313282"/>
    </source>
</evidence>
<dbReference type="EMBL" id="JAVHNR010000007">
    <property type="protein sequence ID" value="KAK6336758.1"/>
    <property type="molecule type" value="Genomic_DNA"/>
</dbReference>
<protein>
    <submittedName>
        <fullName evidence="2">Uncharacterized protein</fullName>
    </submittedName>
</protein>
<keyword evidence="3" id="KW-1185">Reference proteome</keyword>
<evidence type="ECO:0000313" key="2">
    <source>
        <dbReference type="EMBL" id="KAK6336758.1"/>
    </source>
</evidence>
<dbReference type="AlphaFoldDB" id="A0AAN8MTW9"/>
<dbReference type="Proteomes" id="UP001313282">
    <property type="component" value="Unassembled WGS sequence"/>
</dbReference>